<accession>A6HD14</accession>
<dbReference type="AlphaFoldDB" id="A6HD14"/>
<dbReference type="EMBL" id="CH473948">
    <property type="protein sequence ID" value="EDM03921.1"/>
    <property type="molecule type" value="Genomic_DNA"/>
</dbReference>
<sequence length="23" mass="2610">MWTVVPEVILCRGHTRLVSWAVG</sequence>
<organism evidence="1 2">
    <name type="scientific">Rattus norvegicus</name>
    <name type="common">Rat</name>
    <dbReference type="NCBI Taxonomy" id="10116"/>
    <lineage>
        <taxon>Eukaryota</taxon>
        <taxon>Metazoa</taxon>
        <taxon>Chordata</taxon>
        <taxon>Craniata</taxon>
        <taxon>Vertebrata</taxon>
        <taxon>Euteleostomi</taxon>
        <taxon>Mammalia</taxon>
        <taxon>Eutheria</taxon>
        <taxon>Euarchontoglires</taxon>
        <taxon>Glires</taxon>
        <taxon>Rodentia</taxon>
        <taxon>Myomorpha</taxon>
        <taxon>Muroidea</taxon>
        <taxon>Muridae</taxon>
        <taxon>Murinae</taxon>
        <taxon>Rattus</taxon>
    </lineage>
</organism>
<evidence type="ECO:0000313" key="1">
    <source>
        <dbReference type="EMBL" id="EDM03921.1"/>
    </source>
</evidence>
<dbReference type="Proteomes" id="UP000234681">
    <property type="component" value="Chromosome 10"/>
</dbReference>
<name>A6HD14_RAT</name>
<evidence type="ECO:0000313" key="2">
    <source>
        <dbReference type="Proteomes" id="UP000234681"/>
    </source>
</evidence>
<gene>
    <name evidence="1" type="ORF">rCG_34144</name>
</gene>
<protein>
    <submittedName>
        <fullName evidence="1">RCG34144</fullName>
    </submittedName>
</protein>
<reference evidence="1 2" key="1">
    <citation type="submission" date="2005-07" db="EMBL/GenBank/DDBJ databases">
        <authorList>
            <person name="Mural R.J."/>
            <person name="Li P.W."/>
            <person name="Adams M.D."/>
            <person name="Amanatides P.G."/>
            <person name="Baden-Tillson H."/>
            <person name="Barnstead M."/>
            <person name="Chin S.H."/>
            <person name="Dew I."/>
            <person name="Evans C.A."/>
            <person name="Ferriera S."/>
            <person name="Flanigan M."/>
            <person name="Fosler C."/>
            <person name="Glodek A."/>
            <person name="Gu Z."/>
            <person name="Holt R.A."/>
            <person name="Jennings D."/>
            <person name="Kraft C.L."/>
            <person name="Lu F."/>
            <person name="Nguyen T."/>
            <person name="Nusskern D.R."/>
            <person name="Pfannkoch C.M."/>
            <person name="Sitter C."/>
            <person name="Sutton G.G."/>
            <person name="Venter J.C."/>
            <person name="Wang Z."/>
            <person name="Woodage T."/>
            <person name="Zheng X.H."/>
            <person name="Zhong F."/>
        </authorList>
    </citation>
    <scope>NUCLEOTIDE SEQUENCE [LARGE SCALE GENOMIC DNA]</scope>
    <source>
        <strain>BN</strain>
        <strain evidence="2">Sprague-Dawley</strain>
    </source>
</reference>
<proteinExistence type="predicted"/>